<dbReference type="GO" id="GO:0008270">
    <property type="term" value="F:zinc ion binding"/>
    <property type="evidence" value="ECO:0007669"/>
    <property type="project" value="InterPro"/>
</dbReference>
<organism evidence="2 3">
    <name type="scientific">Celerinatantimonas diazotrophica</name>
    <dbReference type="NCBI Taxonomy" id="412034"/>
    <lineage>
        <taxon>Bacteria</taxon>
        <taxon>Pseudomonadati</taxon>
        <taxon>Pseudomonadota</taxon>
        <taxon>Gammaproteobacteria</taxon>
        <taxon>Celerinatantimonadaceae</taxon>
        <taxon>Celerinatantimonas</taxon>
    </lineage>
</organism>
<dbReference type="GO" id="GO:0009086">
    <property type="term" value="P:methionine biosynthetic process"/>
    <property type="evidence" value="ECO:0007669"/>
    <property type="project" value="InterPro"/>
</dbReference>
<evidence type="ECO:0000259" key="1">
    <source>
        <dbReference type="Pfam" id="PF01717"/>
    </source>
</evidence>
<accession>A0A4R1K1H6</accession>
<dbReference type="AlphaFoldDB" id="A0A4R1K1H6"/>
<dbReference type="InterPro" id="IPR038071">
    <property type="entry name" value="UROD/MetE-like_sf"/>
</dbReference>
<dbReference type="GO" id="GO:0003871">
    <property type="term" value="F:5-methyltetrahydropteroyltriglutamate-homocysteine S-methyltransferase activity"/>
    <property type="evidence" value="ECO:0007669"/>
    <property type="project" value="InterPro"/>
</dbReference>
<reference evidence="2 3" key="1">
    <citation type="submission" date="2019-03" db="EMBL/GenBank/DDBJ databases">
        <title>Genomic Encyclopedia of Type Strains, Phase IV (KMG-IV): sequencing the most valuable type-strain genomes for metagenomic binning, comparative biology and taxonomic classification.</title>
        <authorList>
            <person name="Goeker M."/>
        </authorList>
    </citation>
    <scope>NUCLEOTIDE SEQUENCE [LARGE SCALE GENOMIC DNA]</scope>
    <source>
        <strain evidence="2 3">DSM 18577</strain>
    </source>
</reference>
<dbReference type="NCBIfam" id="NF005085">
    <property type="entry name" value="PRK06520.1"/>
    <property type="match status" value="1"/>
</dbReference>
<dbReference type="PANTHER" id="PTHR43844:SF1">
    <property type="entry name" value="METHIONINE SYNTHASE"/>
    <property type="match status" value="1"/>
</dbReference>
<dbReference type="Proteomes" id="UP000295565">
    <property type="component" value="Unassembled WGS sequence"/>
</dbReference>
<feature type="domain" description="Cobalamin-independent methionine synthase MetE C-terminal/archaeal" evidence="1">
    <location>
        <begin position="290"/>
        <end position="371"/>
    </location>
</feature>
<dbReference type="InterPro" id="IPR002629">
    <property type="entry name" value="Met_Synth_C/arc"/>
</dbReference>
<proteinExistence type="predicted"/>
<dbReference type="SUPFAM" id="SSF51726">
    <property type="entry name" value="UROD/MetE-like"/>
    <property type="match status" value="1"/>
</dbReference>
<evidence type="ECO:0000313" key="2">
    <source>
        <dbReference type="EMBL" id="TCK57834.1"/>
    </source>
</evidence>
<sequence length="392" mass="43461">MSQAPLHAPFNADIVGSFLRPQYLHDARRQFANGQIDAEQLTAIEDKAITELVEKQKAAGLIGITDGEYRRSWWHLDFMWGLNGVVKKTIPKGYIFADVETRPESAELTGKINGENHPFIEHFKFLANLAGPSHLPRLTIPAPAQFLAELERADNIRKTRQIYPNSDELIHDIAEAYHTFIQELYHAGCRNLQLDDCTWGMLADPKFASRGAADTPSPDEVCSCGHTHTTLEQTASIADTAEKYLKVNNAAIANAPSGLVINTHVCRGNYRSTWAASGGYGPVANTLFGRENVNAYYLEFDTDRAGDFSPLAEITGDKKVVLGLISSKTPKLEDADAIIARIQEATQYIPLERLYLSTQCGFASTEEGNALSEQQQWDKIALVREVAQRVWA</sequence>
<dbReference type="Pfam" id="PF01717">
    <property type="entry name" value="Meth_synt_2"/>
    <property type="match status" value="1"/>
</dbReference>
<dbReference type="PANTHER" id="PTHR43844">
    <property type="entry name" value="METHIONINE SYNTHASE"/>
    <property type="match status" value="1"/>
</dbReference>
<comment type="caution">
    <text evidence="2">The sequence shown here is derived from an EMBL/GenBank/DDBJ whole genome shotgun (WGS) entry which is preliminary data.</text>
</comment>
<dbReference type="CDD" id="cd03311">
    <property type="entry name" value="CIMS_C_terminal_like"/>
    <property type="match status" value="1"/>
</dbReference>
<name>A0A4R1K1H6_9GAMM</name>
<protein>
    <submittedName>
        <fullName evidence="2">Methionine synthase II (Cobalamin-independent)</fullName>
    </submittedName>
</protein>
<keyword evidence="3" id="KW-1185">Reference proteome</keyword>
<dbReference type="Gene3D" id="3.20.20.210">
    <property type="match status" value="1"/>
</dbReference>
<gene>
    <name evidence="2" type="ORF">EV690_1531</name>
</gene>
<dbReference type="EMBL" id="SMGD01000012">
    <property type="protein sequence ID" value="TCK57834.1"/>
    <property type="molecule type" value="Genomic_DNA"/>
</dbReference>
<evidence type="ECO:0000313" key="3">
    <source>
        <dbReference type="Proteomes" id="UP000295565"/>
    </source>
</evidence>
<dbReference type="OrthoDB" id="6430685at2"/>
<dbReference type="RefSeq" id="WP_131912370.1">
    <property type="nucleotide sequence ID" value="NZ_OU594967.1"/>
</dbReference>